<gene>
    <name evidence="1" type="ORF">XH86_18615</name>
</gene>
<organism evidence="1 2">
    <name type="scientific">Bradyrhizobium guangdongense</name>
    <dbReference type="NCBI Taxonomy" id="1325090"/>
    <lineage>
        <taxon>Bacteria</taxon>
        <taxon>Pseudomonadati</taxon>
        <taxon>Pseudomonadota</taxon>
        <taxon>Alphaproteobacteria</taxon>
        <taxon>Hyphomicrobiales</taxon>
        <taxon>Nitrobacteraceae</taxon>
        <taxon>Bradyrhizobium</taxon>
    </lineage>
</organism>
<reference evidence="1 2" key="1">
    <citation type="submission" date="2018-06" db="EMBL/GenBank/DDBJ databases">
        <title>Comparative genomics of rhizobia nodulating Arachis hypogaea in China.</title>
        <authorList>
            <person name="Li Y."/>
        </authorList>
    </citation>
    <scope>NUCLEOTIDE SEQUENCE [LARGE SCALE GENOMIC DNA]</scope>
    <source>
        <strain evidence="1 2">CCBAU 51658</strain>
    </source>
</reference>
<protein>
    <submittedName>
        <fullName evidence="1">Uncharacterized protein</fullName>
    </submittedName>
</protein>
<dbReference type="EMBL" id="CP030057">
    <property type="protein sequence ID" value="QOZ60509.1"/>
    <property type="molecule type" value="Genomic_DNA"/>
</dbReference>
<accession>A0A7S7V5P4</accession>
<keyword evidence="2" id="KW-1185">Reference proteome</keyword>
<sequence>MNVPPGMTEDLAAEFMRRLTAGDTLRKITSGDKRCGPALVTPQRFKKHCELHPEWAVEARRLAHVNEQVAARVRATVTWRLAIDRSAEKRRTAERCKNGHIRTLENTFYEQHLGYLVRRCKDCIKNRRQLLMPSADQVRASIASLHEGATLSSAASHVQQSMRNFIRANPKLGARLRYISDKNAHAHRSAAQRARRQFAASSLTRNDGQDAYEAVRQATAHVPEDEREDVMSRMFVAIGEGRLKLPDVRSRVGEFLAEQRRRPRVYGEARFSLNNPLGDDSDMTWLDTKTDADRLWA</sequence>
<evidence type="ECO:0000313" key="1">
    <source>
        <dbReference type="EMBL" id="QOZ60509.1"/>
    </source>
</evidence>
<evidence type="ECO:0000313" key="2">
    <source>
        <dbReference type="Proteomes" id="UP000593880"/>
    </source>
</evidence>
<name>A0A7S7V5P4_9BRAD</name>
<dbReference type="Proteomes" id="UP000593880">
    <property type="component" value="Chromosome"/>
</dbReference>
<proteinExistence type="predicted"/>